<keyword evidence="9" id="KW-1185">Reference proteome</keyword>
<organism evidence="8 9">
    <name type="scientific">Brevifollis gellanilyticus</name>
    <dbReference type="NCBI Taxonomy" id="748831"/>
    <lineage>
        <taxon>Bacteria</taxon>
        <taxon>Pseudomonadati</taxon>
        <taxon>Verrucomicrobiota</taxon>
        <taxon>Verrucomicrobiia</taxon>
        <taxon>Verrucomicrobiales</taxon>
        <taxon>Verrucomicrobiaceae</taxon>
    </lineage>
</organism>
<evidence type="ECO:0000256" key="1">
    <source>
        <dbReference type="ARBA" id="ARBA00022617"/>
    </source>
</evidence>
<keyword evidence="3 4" id="KW-0408">Iron</keyword>
<dbReference type="OrthoDB" id="174170at2"/>
<dbReference type="Pfam" id="PF00034">
    <property type="entry name" value="Cytochrom_C"/>
    <property type="match status" value="1"/>
</dbReference>
<keyword evidence="1 4" id="KW-0349">Heme</keyword>
<dbReference type="InterPro" id="IPR009056">
    <property type="entry name" value="Cyt_c-like_dom"/>
</dbReference>
<dbReference type="Pfam" id="PF06439">
    <property type="entry name" value="3keto-disac_hyd"/>
    <property type="match status" value="1"/>
</dbReference>
<dbReference type="Proteomes" id="UP000321577">
    <property type="component" value="Unassembled WGS sequence"/>
</dbReference>
<dbReference type="Gene3D" id="1.10.760.10">
    <property type="entry name" value="Cytochrome c-like domain"/>
    <property type="match status" value="1"/>
</dbReference>
<feature type="signal peptide" evidence="6">
    <location>
        <begin position="1"/>
        <end position="18"/>
    </location>
</feature>
<feature type="domain" description="Cytochrome c" evidence="7">
    <location>
        <begin position="981"/>
        <end position="1119"/>
    </location>
</feature>
<evidence type="ECO:0000256" key="6">
    <source>
        <dbReference type="SAM" id="SignalP"/>
    </source>
</evidence>
<evidence type="ECO:0000256" key="2">
    <source>
        <dbReference type="ARBA" id="ARBA00022723"/>
    </source>
</evidence>
<dbReference type="EMBL" id="BKAG01000013">
    <property type="protein sequence ID" value="GEP42931.1"/>
    <property type="molecule type" value="Genomic_DNA"/>
</dbReference>
<dbReference type="RefSeq" id="WP_146850515.1">
    <property type="nucleotide sequence ID" value="NZ_BKAG01000013.1"/>
</dbReference>
<evidence type="ECO:0000256" key="3">
    <source>
        <dbReference type="ARBA" id="ARBA00023004"/>
    </source>
</evidence>
<comment type="caution">
    <text evidence="8">The sequence shown here is derived from an EMBL/GenBank/DDBJ whole genome shotgun (WGS) entry which is preliminary data.</text>
</comment>
<feature type="chain" id="PRO_5022032267" description="Cytochrome c domain-containing protein" evidence="6">
    <location>
        <begin position="19"/>
        <end position="1128"/>
    </location>
</feature>
<evidence type="ECO:0000256" key="5">
    <source>
        <dbReference type="SAM" id="MobiDB-lite"/>
    </source>
</evidence>
<keyword evidence="6" id="KW-0732">Signal</keyword>
<evidence type="ECO:0000256" key="4">
    <source>
        <dbReference type="PROSITE-ProRule" id="PRU00433"/>
    </source>
</evidence>
<dbReference type="GO" id="GO:0016787">
    <property type="term" value="F:hydrolase activity"/>
    <property type="evidence" value="ECO:0007669"/>
    <property type="project" value="InterPro"/>
</dbReference>
<dbReference type="PANTHER" id="PTHR33546">
    <property type="entry name" value="LARGE, MULTIFUNCTIONAL SECRETED PROTEIN-RELATED"/>
    <property type="match status" value="1"/>
</dbReference>
<evidence type="ECO:0000259" key="7">
    <source>
        <dbReference type="PROSITE" id="PS51007"/>
    </source>
</evidence>
<dbReference type="InterPro" id="IPR013427">
    <property type="entry name" value="Haem-bd_dom_put"/>
</dbReference>
<proteinExistence type="predicted"/>
<dbReference type="SUPFAM" id="SSF50952">
    <property type="entry name" value="Soluble quinoprotein glucose dehydrogenase"/>
    <property type="match status" value="1"/>
</dbReference>
<dbReference type="NCBIfam" id="TIGR02603">
    <property type="entry name" value="CxxCH_TIGR02603"/>
    <property type="match status" value="1"/>
</dbReference>
<evidence type="ECO:0000313" key="8">
    <source>
        <dbReference type="EMBL" id="GEP42931.1"/>
    </source>
</evidence>
<keyword evidence="2 4" id="KW-0479">Metal-binding</keyword>
<dbReference type="InterPro" id="IPR011042">
    <property type="entry name" value="6-blade_b-propeller_TolB-like"/>
</dbReference>
<accession>A0A512M9B4</accession>
<dbReference type="SUPFAM" id="SSF46626">
    <property type="entry name" value="Cytochrome c"/>
    <property type="match status" value="1"/>
</dbReference>
<feature type="region of interest" description="Disordered" evidence="5">
    <location>
        <begin position="244"/>
        <end position="291"/>
    </location>
</feature>
<dbReference type="InterPro" id="IPR011041">
    <property type="entry name" value="Quinoprot_gluc/sorb_DH_b-prop"/>
</dbReference>
<dbReference type="Gene3D" id="2.120.10.30">
    <property type="entry name" value="TolB, C-terminal domain"/>
    <property type="match status" value="1"/>
</dbReference>
<dbReference type="Gene3D" id="2.60.120.560">
    <property type="entry name" value="Exo-inulinase, domain 1"/>
    <property type="match status" value="1"/>
</dbReference>
<dbReference type="GO" id="GO:0020037">
    <property type="term" value="F:heme binding"/>
    <property type="evidence" value="ECO:0007669"/>
    <property type="project" value="InterPro"/>
</dbReference>
<evidence type="ECO:0000313" key="9">
    <source>
        <dbReference type="Proteomes" id="UP000321577"/>
    </source>
</evidence>
<sequence>MKRLVLLSFLAFAGLAPAQDGFKPIFNGKDLSGWDGNPELWKVENGEIVGTTTGPEQLAYNQFLIWRGGKVKNFELKAKIRQKGNNTGIQYRSSENADKKWSIRGYQCDIHPNAPYRAMMYEEGGRGIVSQNGQSVVIDPAGVKWLAGEHDPVEVDIAEWHEYTVTAKGNHLVHQIDGKTTMELTDFEEAKRAFEGLIAFQIHRGPAMEVHIKDVVLKELPEGGVTSFEKSAIPSDAQIIEAKAPAKGKGKAKADAKKAAAPAPAPSPAPDPAKDKAAERAKKKAARPQAVGPAIGANVATPVSNIKTLKDFKVELIYSVPGGEQGSWVNLTTDDQGRIYASDQYGMLYRFKAPAAGQTLSAADIEKVPAEIRGVNGMLFAFGALYVGVNDYEKKIPSGVYRISDSNGDDMPDKVEMLREFDAGSDHGVHAILKTPDGKGLYLISGNNAVLKEGPKVGTLDSSPVAKLWGDDHLLPRMPDGRGHNRHVMAPGGIVYRFSPDGKQFEIFASGFRNIFDGGVNRDGELFVYDADMEYDFNTSWYRPTRINHVVSGGEYGWRNGAGKYPEFYFDNLPATLNIGPGSPTGTTFGYGAKFPAKYQDAFYVLDWSWGKIYAVHLKPEGSTYTATKEEFVTGGPLPVSDAIIGKDGAMYFTIGGRRVQSGLYRVTYVGKESTSPISLEPSSSTRTELRDVRASLEAFHGKQDPKAVATAWPSLSSKDRYIRAAARTALEHQPLAEWQDKALNETNVTAQLEALLALTRRTAVCPTHRPDGTYRTDEKMRDSIWAALLKHDFAKLTPEQKLAYVRLTEIVLHRFENPDEATVGKIIAKLDPAYPADNFELNWLLTETLAYLQAPNAAEKGMALIAAAESQEPQIEYARSLRFLKTGWTPELRKQQLEFFLKAANYKGGSSFAIFIDFIRKDSLSTFTPEENAQFAELIAKKPEVKSAIENVGAMFVGRTPTMWTLDELSKAAETGLKGRSFENGRKMFSASACYTCHRFGNAGGMTGPDLTGAGGRYSPHDLLDQIINPSAVINEQFAPIVVTKNDGTIMTGVVVNLSGDGVTLNTDLTDPNQRVNVDRKEVKSIELSTVSPMPPMLLAMLKKEEILDLLAYVLSGGNKENAMFGK</sequence>
<dbReference type="PROSITE" id="PS51007">
    <property type="entry name" value="CYTC"/>
    <property type="match status" value="1"/>
</dbReference>
<dbReference type="InterPro" id="IPR036909">
    <property type="entry name" value="Cyt_c-like_dom_sf"/>
</dbReference>
<dbReference type="PANTHER" id="PTHR33546:SF1">
    <property type="entry name" value="LARGE, MULTIFUNCTIONAL SECRETED PROTEIN"/>
    <property type="match status" value="1"/>
</dbReference>
<protein>
    <recommendedName>
        <fullName evidence="7">Cytochrome c domain-containing protein</fullName>
    </recommendedName>
</protein>
<dbReference type="GO" id="GO:0046872">
    <property type="term" value="F:metal ion binding"/>
    <property type="evidence" value="ECO:0007669"/>
    <property type="project" value="UniProtKB-KW"/>
</dbReference>
<dbReference type="GO" id="GO:0009055">
    <property type="term" value="F:electron transfer activity"/>
    <property type="evidence" value="ECO:0007669"/>
    <property type="project" value="InterPro"/>
</dbReference>
<reference evidence="8 9" key="1">
    <citation type="submission" date="2019-07" db="EMBL/GenBank/DDBJ databases">
        <title>Whole genome shotgun sequence of Brevifollis gellanilyticus NBRC 108608.</title>
        <authorList>
            <person name="Hosoyama A."/>
            <person name="Uohara A."/>
            <person name="Ohji S."/>
            <person name="Ichikawa N."/>
        </authorList>
    </citation>
    <scope>NUCLEOTIDE SEQUENCE [LARGE SCALE GENOMIC DNA]</scope>
    <source>
        <strain evidence="8 9">NBRC 108608</strain>
    </source>
</reference>
<gene>
    <name evidence="8" type="ORF">BGE01nite_22220</name>
</gene>
<name>A0A512M9B4_9BACT</name>
<dbReference type="InterPro" id="IPR010496">
    <property type="entry name" value="AL/BT2_dom"/>
</dbReference>
<dbReference type="AlphaFoldDB" id="A0A512M9B4"/>